<dbReference type="GO" id="GO:0016020">
    <property type="term" value="C:membrane"/>
    <property type="evidence" value="ECO:0007669"/>
    <property type="project" value="UniProtKB-SubCell"/>
</dbReference>
<feature type="transmembrane region" description="Helical" evidence="7">
    <location>
        <begin position="12"/>
        <end position="34"/>
    </location>
</feature>
<evidence type="ECO:0000313" key="9">
    <source>
        <dbReference type="EMBL" id="MVX58830.1"/>
    </source>
</evidence>
<evidence type="ECO:0000313" key="10">
    <source>
        <dbReference type="Proteomes" id="UP000461595"/>
    </source>
</evidence>
<dbReference type="OrthoDB" id="1069985at2"/>
<feature type="transmembrane region" description="Helical" evidence="7">
    <location>
        <begin position="130"/>
        <end position="149"/>
    </location>
</feature>
<feature type="domain" description="Peptidase M50" evidence="8">
    <location>
        <begin position="61"/>
        <end position="246"/>
    </location>
</feature>
<evidence type="ECO:0000256" key="1">
    <source>
        <dbReference type="ARBA" id="ARBA00001947"/>
    </source>
</evidence>
<organism evidence="9 10">
    <name type="scientific">Streptococcus danieliae</name>
    <dbReference type="NCBI Taxonomy" id="747656"/>
    <lineage>
        <taxon>Bacteria</taxon>
        <taxon>Bacillati</taxon>
        <taxon>Bacillota</taxon>
        <taxon>Bacilli</taxon>
        <taxon>Lactobacillales</taxon>
        <taxon>Streptococcaceae</taxon>
        <taxon>Streptococcus</taxon>
    </lineage>
</organism>
<evidence type="ECO:0000259" key="8">
    <source>
        <dbReference type="Pfam" id="PF02163"/>
    </source>
</evidence>
<evidence type="ECO:0000256" key="5">
    <source>
        <dbReference type="ARBA" id="ARBA00022989"/>
    </source>
</evidence>
<gene>
    <name evidence="9" type="ORF">E5983_04105</name>
</gene>
<evidence type="ECO:0000256" key="6">
    <source>
        <dbReference type="ARBA" id="ARBA00023136"/>
    </source>
</evidence>
<evidence type="ECO:0000256" key="4">
    <source>
        <dbReference type="ARBA" id="ARBA00022692"/>
    </source>
</evidence>
<dbReference type="Pfam" id="PF02163">
    <property type="entry name" value="Peptidase_M50"/>
    <property type="match status" value="1"/>
</dbReference>
<proteinExistence type="inferred from homology"/>
<evidence type="ECO:0000256" key="2">
    <source>
        <dbReference type="ARBA" id="ARBA00004141"/>
    </source>
</evidence>
<comment type="cofactor">
    <cofactor evidence="1">
        <name>Zn(2+)</name>
        <dbReference type="ChEBI" id="CHEBI:29105"/>
    </cofactor>
</comment>
<sequence length="379" mass="43072">MKNGLLKVVYTLVLLGAAFWWGLRFGALLAQVYVGPSWNNVWLETLFESTFLILLHLPLYLLVVLLHEFGHLLGGLWSGYHFVSFRVGNRVLVRWDEGLVWKRFSLMGTGGQCIMVPPVRSDDQFPFLRYHLGGPLMNLLLSLVFFLALEMQPSVWTLLLWSFGGLNLLSALANGIPWKGKVVANDGWNAWNLSKNPAEREVFAKQMLILEAMTRGQQLRALPADWFRIESESRSENSSAASLAFTRAQYMIDKGEEQAGIDLLQSLLESKSSVPSFERTTMQLFKLYYDLLTEAGSVDLSVLDDKETQQFLKGMKDYPFVLSLNYALARLSKQDQVEAARIRQRLDRVLETYPTKAEIDSVWEDLELIDRIAAGQPLD</sequence>
<dbReference type="GO" id="GO:0006508">
    <property type="term" value="P:proteolysis"/>
    <property type="evidence" value="ECO:0007669"/>
    <property type="project" value="InterPro"/>
</dbReference>
<comment type="subcellular location">
    <subcellularLocation>
        <location evidence="2">Membrane</location>
        <topology evidence="2">Multi-pass membrane protein</topology>
    </subcellularLocation>
</comment>
<dbReference type="RefSeq" id="WP_160332641.1">
    <property type="nucleotide sequence ID" value="NZ_WSRS01000027.1"/>
</dbReference>
<protein>
    <recommendedName>
        <fullName evidence="8">Peptidase M50 domain-containing protein</fullName>
    </recommendedName>
</protein>
<comment type="similarity">
    <text evidence="3">Belongs to the peptidase M50B family.</text>
</comment>
<feature type="transmembrane region" description="Helical" evidence="7">
    <location>
        <begin position="155"/>
        <end position="173"/>
    </location>
</feature>
<evidence type="ECO:0000256" key="7">
    <source>
        <dbReference type="SAM" id="Phobius"/>
    </source>
</evidence>
<keyword evidence="5 7" id="KW-1133">Transmembrane helix</keyword>
<dbReference type="InterPro" id="IPR008915">
    <property type="entry name" value="Peptidase_M50"/>
</dbReference>
<dbReference type="EMBL" id="WSRS01000027">
    <property type="protein sequence ID" value="MVX58830.1"/>
    <property type="molecule type" value="Genomic_DNA"/>
</dbReference>
<dbReference type="Proteomes" id="UP000461595">
    <property type="component" value="Unassembled WGS sequence"/>
</dbReference>
<reference evidence="9 10" key="1">
    <citation type="submission" date="2019-12" db="EMBL/GenBank/DDBJ databases">
        <title>Microbes associate with the intestines of laboratory mice.</title>
        <authorList>
            <person name="Navarre W."/>
            <person name="Wong E."/>
        </authorList>
    </citation>
    <scope>NUCLEOTIDE SEQUENCE [LARGE SCALE GENOMIC DNA]</scope>
    <source>
        <strain evidence="9 10">NM51_B2-22</strain>
    </source>
</reference>
<comment type="caution">
    <text evidence="9">The sequence shown here is derived from an EMBL/GenBank/DDBJ whole genome shotgun (WGS) entry which is preliminary data.</text>
</comment>
<keyword evidence="4 7" id="KW-0812">Transmembrane</keyword>
<name>A0A7X3G808_9STRE</name>
<evidence type="ECO:0000256" key="3">
    <source>
        <dbReference type="ARBA" id="ARBA00007931"/>
    </source>
</evidence>
<keyword evidence="6 7" id="KW-0472">Membrane</keyword>
<feature type="transmembrane region" description="Helical" evidence="7">
    <location>
        <begin position="46"/>
        <end position="66"/>
    </location>
</feature>
<dbReference type="AlphaFoldDB" id="A0A7X3G808"/>
<accession>A0A7X3G808</accession>